<dbReference type="OrthoDB" id="2018987at2759"/>
<evidence type="ECO:0000259" key="1">
    <source>
        <dbReference type="Pfam" id="PF05003"/>
    </source>
</evidence>
<accession>A0A5N6P7R7</accession>
<reference evidence="2 3" key="1">
    <citation type="submission" date="2019-05" db="EMBL/GenBank/DDBJ databases">
        <title>Mikania micrantha, genome provides insights into the molecular mechanism of rapid growth.</title>
        <authorList>
            <person name="Liu B."/>
        </authorList>
    </citation>
    <scope>NUCLEOTIDE SEQUENCE [LARGE SCALE GENOMIC DNA]</scope>
    <source>
        <strain evidence="2">NLD-2019</strain>
        <tissue evidence="2">Leaf</tissue>
    </source>
</reference>
<protein>
    <recommendedName>
        <fullName evidence="1">DUF668 domain-containing protein</fullName>
    </recommendedName>
</protein>
<sequence>MHDVFLLSLAFAEMVGTFKVLSRSMARLSERCEDSKLRCFETVFDGFDNTGHDPYVWILSWKEMEAKMKMERYVAATATLHCEIDEREWREALGKILDWLLPLAHNMMKWQHERSFEHQNVIPKIGVLLLQTLFFADQKKTEAAITELLVGLNYIWRFDNAKAFLNCTNFKNVQQQTN</sequence>
<keyword evidence="3" id="KW-1185">Reference proteome</keyword>
<name>A0A5N6P7R7_9ASTR</name>
<comment type="caution">
    <text evidence="2">The sequence shown here is derived from an EMBL/GenBank/DDBJ whole genome shotgun (WGS) entry which is preliminary data.</text>
</comment>
<dbReference type="AlphaFoldDB" id="A0A5N6P7R7"/>
<dbReference type="Proteomes" id="UP000326396">
    <property type="component" value="Linkage Group LG14"/>
</dbReference>
<dbReference type="PANTHER" id="PTHR31371">
    <property type="entry name" value="BNAC09G50660D PROTEIN"/>
    <property type="match status" value="1"/>
</dbReference>
<dbReference type="PANTHER" id="PTHR31371:SF14">
    <property type="entry name" value="SIMILARITY TO UNKNOWN PROTEIN"/>
    <property type="match status" value="1"/>
</dbReference>
<dbReference type="GO" id="GO:0045927">
    <property type="term" value="P:positive regulation of growth"/>
    <property type="evidence" value="ECO:0007669"/>
    <property type="project" value="InterPro"/>
</dbReference>
<evidence type="ECO:0000313" key="2">
    <source>
        <dbReference type="EMBL" id="KAD5961285.1"/>
    </source>
</evidence>
<feature type="domain" description="DUF668" evidence="1">
    <location>
        <begin position="67"/>
        <end position="109"/>
    </location>
</feature>
<evidence type="ECO:0000313" key="3">
    <source>
        <dbReference type="Proteomes" id="UP000326396"/>
    </source>
</evidence>
<organism evidence="2 3">
    <name type="scientific">Mikania micrantha</name>
    <name type="common">bitter vine</name>
    <dbReference type="NCBI Taxonomy" id="192012"/>
    <lineage>
        <taxon>Eukaryota</taxon>
        <taxon>Viridiplantae</taxon>
        <taxon>Streptophyta</taxon>
        <taxon>Embryophyta</taxon>
        <taxon>Tracheophyta</taxon>
        <taxon>Spermatophyta</taxon>
        <taxon>Magnoliopsida</taxon>
        <taxon>eudicotyledons</taxon>
        <taxon>Gunneridae</taxon>
        <taxon>Pentapetalae</taxon>
        <taxon>asterids</taxon>
        <taxon>campanulids</taxon>
        <taxon>Asterales</taxon>
        <taxon>Asteraceae</taxon>
        <taxon>Asteroideae</taxon>
        <taxon>Heliantheae alliance</taxon>
        <taxon>Eupatorieae</taxon>
        <taxon>Mikania</taxon>
    </lineage>
</organism>
<dbReference type="Pfam" id="PF05003">
    <property type="entry name" value="DUF668"/>
    <property type="match status" value="1"/>
</dbReference>
<dbReference type="EMBL" id="SZYD01000006">
    <property type="protein sequence ID" value="KAD5961285.1"/>
    <property type="molecule type" value="Genomic_DNA"/>
</dbReference>
<dbReference type="InterPro" id="IPR007700">
    <property type="entry name" value="DUF668"/>
</dbReference>
<gene>
    <name evidence="2" type="ORF">E3N88_12758</name>
</gene>
<proteinExistence type="predicted"/>